<evidence type="ECO:0000256" key="4">
    <source>
        <dbReference type="SAM" id="MobiDB-lite"/>
    </source>
</evidence>
<dbReference type="InterPro" id="IPR029063">
    <property type="entry name" value="SAM-dependent_MTases_sf"/>
</dbReference>
<name>A0AAE1EQY0_PETCI</name>
<evidence type="ECO:0000256" key="3">
    <source>
        <dbReference type="ARBA" id="ARBA00022679"/>
    </source>
</evidence>
<dbReference type="Pfam" id="PF08242">
    <property type="entry name" value="Methyltransf_12"/>
    <property type="match status" value="1"/>
</dbReference>
<feature type="region of interest" description="Disordered" evidence="4">
    <location>
        <begin position="1"/>
        <end position="223"/>
    </location>
</feature>
<reference evidence="6" key="1">
    <citation type="submission" date="2023-10" db="EMBL/GenBank/DDBJ databases">
        <title>Genome assemblies of two species of porcelain crab, Petrolisthes cinctipes and Petrolisthes manimaculis (Anomura: Porcellanidae).</title>
        <authorList>
            <person name="Angst P."/>
        </authorList>
    </citation>
    <scope>NUCLEOTIDE SEQUENCE</scope>
    <source>
        <strain evidence="6">PB745_01</strain>
        <tissue evidence="6">Gill</tissue>
    </source>
</reference>
<dbReference type="GO" id="GO:0008173">
    <property type="term" value="F:RNA methyltransferase activity"/>
    <property type="evidence" value="ECO:0007669"/>
    <property type="project" value="UniProtKB-ARBA"/>
</dbReference>
<evidence type="ECO:0000313" key="7">
    <source>
        <dbReference type="Proteomes" id="UP001286313"/>
    </source>
</evidence>
<evidence type="ECO:0000259" key="5">
    <source>
        <dbReference type="Pfam" id="PF08242"/>
    </source>
</evidence>
<keyword evidence="2" id="KW-0489">Methyltransferase</keyword>
<dbReference type="CDD" id="cd02440">
    <property type="entry name" value="AdoMet_MTases"/>
    <property type="match status" value="1"/>
</dbReference>
<comment type="caution">
    <text evidence="6">The sequence shown here is derived from an EMBL/GenBank/DDBJ whole genome shotgun (WGS) entry which is preliminary data.</text>
</comment>
<comment type="similarity">
    <text evidence="1">Belongs to the methyltransferase superfamily. METL family.</text>
</comment>
<dbReference type="SUPFAM" id="SSF53335">
    <property type="entry name" value="S-adenosyl-L-methionine-dependent methyltransferases"/>
    <property type="match status" value="1"/>
</dbReference>
<evidence type="ECO:0000313" key="6">
    <source>
        <dbReference type="EMBL" id="KAK3859757.1"/>
    </source>
</evidence>
<dbReference type="PANTHER" id="PTHR22809:SF5">
    <property type="entry name" value="TRNA N(3)-METHYLCYTIDINE METHYLTRANSFERASE METTL6"/>
    <property type="match status" value="1"/>
</dbReference>
<protein>
    <recommendedName>
        <fullName evidence="5">Methyltransferase type 12 domain-containing protein</fullName>
    </recommendedName>
</protein>
<feature type="compositionally biased region" description="Low complexity" evidence="4">
    <location>
        <begin position="25"/>
        <end position="143"/>
    </location>
</feature>
<feature type="compositionally biased region" description="Low complexity" evidence="4">
    <location>
        <begin position="156"/>
        <end position="199"/>
    </location>
</feature>
<dbReference type="AlphaFoldDB" id="A0AAE1EQY0"/>
<feature type="domain" description="Methyltransferase type 12" evidence="5">
    <location>
        <begin position="314"/>
        <end position="413"/>
    </location>
</feature>
<organism evidence="6 7">
    <name type="scientific">Petrolisthes cinctipes</name>
    <name type="common">Flat porcelain crab</name>
    <dbReference type="NCBI Taxonomy" id="88211"/>
    <lineage>
        <taxon>Eukaryota</taxon>
        <taxon>Metazoa</taxon>
        <taxon>Ecdysozoa</taxon>
        <taxon>Arthropoda</taxon>
        <taxon>Crustacea</taxon>
        <taxon>Multicrustacea</taxon>
        <taxon>Malacostraca</taxon>
        <taxon>Eumalacostraca</taxon>
        <taxon>Eucarida</taxon>
        <taxon>Decapoda</taxon>
        <taxon>Pleocyemata</taxon>
        <taxon>Anomura</taxon>
        <taxon>Galatheoidea</taxon>
        <taxon>Porcellanidae</taxon>
        <taxon>Petrolisthes</taxon>
    </lineage>
</organism>
<dbReference type="EMBL" id="JAWQEG010004927">
    <property type="protein sequence ID" value="KAK3859757.1"/>
    <property type="molecule type" value="Genomic_DNA"/>
</dbReference>
<dbReference type="Gene3D" id="3.40.50.150">
    <property type="entry name" value="Vaccinia Virus protein VP39"/>
    <property type="match status" value="1"/>
</dbReference>
<dbReference type="PANTHER" id="PTHR22809">
    <property type="entry name" value="METHYLTRANSFERASE-RELATED"/>
    <property type="match status" value="1"/>
</dbReference>
<dbReference type="InterPro" id="IPR013217">
    <property type="entry name" value="Methyltransf_12"/>
</dbReference>
<accession>A0AAE1EQY0</accession>
<dbReference type="InterPro" id="IPR026113">
    <property type="entry name" value="METTL2/6/8-like"/>
</dbReference>
<dbReference type="GO" id="GO:0032259">
    <property type="term" value="P:methylation"/>
    <property type="evidence" value="ECO:0007669"/>
    <property type="project" value="UniProtKB-KW"/>
</dbReference>
<proteinExistence type="inferred from homology"/>
<gene>
    <name evidence="6" type="ORF">Pcinc_034147</name>
</gene>
<evidence type="ECO:0000256" key="1">
    <source>
        <dbReference type="ARBA" id="ARBA00009725"/>
    </source>
</evidence>
<dbReference type="Proteomes" id="UP001286313">
    <property type="component" value="Unassembled WGS sequence"/>
</dbReference>
<keyword evidence="7" id="KW-1185">Reference proteome</keyword>
<evidence type="ECO:0000256" key="2">
    <source>
        <dbReference type="ARBA" id="ARBA00022603"/>
    </source>
</evidence>
<keyword evidence="3" id="KW-0808">Transferase</keyword>
<dbReference type="GO" id="GO:0008757">
    <property type="term" value="F:S-adenosylmethionine-dependent methyltransferase activity"/>
    <property type="evidence" value="ECO:0007669"/>
    <property type="project" value="UniProtKB-ARBA"/>
</dbReference>
<sequence>AMTVLKLTKEGKDEEGGVNEAPKSPTTTTHTPVNNPTTPVNNPTTPVNSLTTPVNNPTTSVNNSTTPVNNPTTPVNNLTTPVNNLTTPVNNPTTPVNNLTTPVNNLTTPVNNLTTPVNNPTTPVNNPTTPVNNPTTPVNNPTTRSENEGSSYILPRSLQRSLQRSSQRSLQTESGRSSQRSLPRSSQRSLQRSSQRSLQTESGRSSQRRRQQQQQQRVSGGKESIIMESLSEGEFCSVNHELRTLTPDEEKVLLRQDSRGLVAGFHQHKLEKEAAKNWDKFYKRNENRFFKDRHWTTREFHELIGSGNSTRTLLEVGCGVGNFVYPLIEDGLNLFIYACDFSPRAVQLVKSDARYDESKIRAFECDITKDDLQSKMDVGVDIISLVFVLSAIHPDKYQDVITNMYRCLKPGGTVLLRDYGVNDMAMLRFGPGTKLGEHFYVRQDGTRAYYFTKEEVNELFTKSGFTALTSHYIHRRTVNKKEGVNVQRVFLQGKFTKPEEG</sequence>
<feature type="non-terminal residue" evidence="6">
    <location>
        <position position="1"/>
    </location>
</feature>